<dbReference type="EMBL" id="BEXD01003946">
    <property type="protein sequence ID" value="GBC04431.1"/>
    <property type="molecule type" value="Genomic_DNA"/>
</dbReference>
<dbReference type="GO" id="GO:0005634">
    <property type="term" value="C:nucleus"/>
    <property type="evidence" value="ECO:0007669"/>
    <property type="project" value="UniProtKB-UniRule"/>
</dbReference>
<accession>A0A2Z6RQ82</accession>
<gene>
    <name evidence="5" type="ORF">RCL2_002500000</name>
    <name evidence="4" type="ORF">RclHR1_05680016</name>
</gene>
<evidence type="ECO:0000256" key="2">
    <source>
        <dbReference type="SAM" id="MobiDB-lite"/>
    </source>
</evidence>
<organism evidence="4 6">
    <name type="scientific">Rhizophagus clarus</name>
    <dbReference type="NCBI Taxonomy" id="94130"/>
    <lineage>
        <taxon>Eukaryota</taxon>
        <taxon>Fungi</taxon>
        <taxon>Fungi incertae sedis</taxon>
        <taxon>Mucoromycota</taxon>
        <taxon>Glomeromycotina</taxon>
        <taxon>Glomeromycetes</taxon>
        <taxon>Glomerales</taxon>
        <taxon>Glomeraceae</taxon>
        <taxon>Rhizophagus</taxon>
    </lineage>
</organism>
<feature type="region of interest" description="Disordered" evidence="2">
    <location>
        <begin position="1"/>
        <end position="34"/>
    </location>
</feature>
<evidence type="ECO:0000259" key="3">
    <source>
        <dbReference type="PROSITE" id="PS50118"/>
    </source>
</evidence>
<dbReference type="InterPro" id="IPR009071">
    <property type="entry name" value="HMG_box_dom"/>
</dbReference>
<feature type="DNA-binding region" description="HMG box" evidence="1">
    <location>
        <begin position="63"/>
        <end position="131"/>
    </location>
</feature>
<dbReference type="EMBL" id="BLAL01000270">
    <property type="protein sequence ID" value="GES98453.1"/>
    <property type="molecule type" value="Genomic_DNA"/>
</dbReference>
<reference evidence="5" key="2">
    <citation type="submission" date="2019-10" db="EMBL/GenBank/DDBJ databases">
        <title>Conservation and host-specific expression of non-tandemly repeated heterogenous ribosome RNA gene in arbuscular mycorrhizal fungi.</title>
        <authorList>
            <person name="Maeda T."/>
            <person name="Kobayashi Y."/>
            <person name="Nakagawa T."/>
            <person name="Ezawa T."/>
            <person name="Yamaguchi K."/>
            <person name="Bino T."/>
            <person name="Nishimoto Y."/>
            <person name="Shigenobu S."/>
            <person name="Kawaguchi M."/>
        </authorList>
    </citation>
    <scope>NUCLEOTIDE SEQUENCE</scope>
    <source>
        <strain evidence="5">HR1</strain>
    </source>
</reference>
<dbReference type="InterPro" id="IPR036910">
    <property type="entry name" value="HMG_box_dom_sf"/>
</dbReference>
<dbReference type="Gene3D" id="1.10.30.10">
    <property type="entry name" value="High mobility group box domain"/>
    <property type="match status" value="1"/>
</dbReference>
<evidence type="ECO:0000256" key="1">
    <source>
        <dbReference type="PROSITE-ProRule" id="PRU00267"/>
    </source>
</evidence>
<evidence type="ECO:0000313" key="5">
    <source>
        <dbReference type="EMBL" id="GES98453.1"/>
    </source>
</evidence>
<keyword evidence="1" id="KW-0238">DNA-binding</keyword>
<dbReference type="AlphaFoldDB" id="A0A2Z6RQ82"/>
<dbReference type="Proteomes" id="UP000615446">
    <property type="component" value="Unassembled WGS sequence"/>
</dbReference>
<comment type="caution">
    <text evidence="4">The sequence shown here is derived from an EMBL/GenBank/DDBJ whole genome shotgun (WGS) entry which is preliminary data.</text>
</comment>
<keyword evidence="6" id="KW-1185">Reference proteome</keyword>
<name>A0A2Z6RQ82_9GLOM</name>
<evidence type="ECO:0000313" key="4">
    <source>
        <dbReference type="EMBL" id="GBC04431.1"/>
    </source>
</evidence>
<dbReference type="Pfam" id="PF00505">
    <property type="entry name" value="HMG_box"/>
    <property type="match status" value="1"/>
</dbReference>
<evidence type="ECO:0000313" key="6">
    <source>
        <dbReference type="Proteomes" id="UP000247702"/>
    </source>
</evidence>
<keyword evidence="1" id="KW-0539">Nucleus</keyword>
<dbReference type="SMART" id="SM00398">
    <property type="entry name" value="HMG"/>
    <property type="match status" value="1"/>
</dbReference>
<reference evidence="4 6" key="1">
    <citation type="submission" date="2017-11" db="EMBL/GenBank/DDBJ databases">
        <title>The genome of Rhizophagus clarus HR1 reveals common genetic basis of auxotrophy among arbuscular mycorrhizal fungi.</title>
        <authorList>
            <person name="Kobayashi Y."/>
        </authorList>
    </citation>
    <scope>NUCLEOTIDE SEQUENCE [LARGE SCALE GENOMIC DNA]</scope>
    <source>
        <strain evidence="4 6">HR1</strain>
    </source>
</reference>
<sequence length="269" mass="31393">MTKLIQESKRNVRNSTNSKKKSSKQNSKRNSLSKRKVPEITLNLPFPPNVKLEKFFPSKYTVSLRTLNAFIIYRKVVSAEIKKNKITLCWSRISTIASKQWKLEDAEVKQHYKDLAEKTKALYRSKHLFYVHQGKNAAGSVMLQDNGETTENTPKTFTFVYSEYEKNLSNDSKNEIIEQQKNVFNEQLNNTVEISETLNVNPHILTNEQNIISPINPELNLEHNFIELDNMIDLPITAFLHDDRSFPPFQLEMVNYNNTSDFYSQRLHF</sequence>
<feature type="domain" description="HMG box" evidence="3">
    <location>
        <begin position="63"/>
        <end position="131"/>
    </location>
</feature>
<feature type="compositionally biased region" description="Basic and acidic residues" evidence="2">
    <location>
        <begin position="1"/>
        <end position="10"/>
    </location>
</feature>
<dbReference type="Proteomes" id="UP000247702">
    <property type="component" value="Unassembled WGS sequence"/>
</dbReference>
<dbReference type="PROSITE" id="PS50118">
    <property type="entry name" value="HMG_BOX_2"/>
    <property type="match status" value="1"/>
</dbReference>
<dbReference type="SUPFAM" id="SSF47095">
    <property type="entry name" value="HMG-box"/>
    <property type="match status" value="1"/>
</dbReference>
<feature type="compositionally biased region" description="Basic residues" evidence="2">
    <location>
        <begin position="18"/>
        <end position="34"/>
    </location>
</feature>
<proteinExistence type="predicted"/>
<dbReference type="OrthoDB" id="6247875at2759"/>
<dbReference type="GO" id="GO:0003677">
    <property type="term" value="F:DNA binding"/>
    <property type="evidence" value="ECO:0007669"/>
    <property type="project" value="UniProtKB-UniRule"/>
</dbReference>
<protein>
    <recommendedName>
        <fullName evidence="3">HMG box domain-containing protein</fullName>
    </recommendedName>
</protein>